<feature type="non-terminal residue" evidence="1">
    <location>
        <position position="1"/>
    </location>
</feature>
<dbReference type="RefSeq" id="XP_009542433.1">
    <property type="nucleotide sequence ID" value="XM_009544138.1"/>
</dbReference>
<name>W4KIA4_HETIT</name>
<dbReference type="GeneID" id="20669652"/>
<dbReference type="InParanoid" id="W4KIA4"/>
<evidence type="ECO:0000313" key="2">
    <source>
        <dbReference type="Proteomes" id="UP000030671"/>
    </source>
</evidence>
<gene>
    <name evidence="1" type="ORF">HETIRDRAFT_309190</name>
</gene>
<keyword evidence="2" id="KW-1185">Reference proteome</keyword>
<dbReference type="AlphaFoldDB" id="W4KIA4"/>
<organism evidence="1 2">
    <name type="scientific">Heterobasidion irregulare (strain TC 32-1)</name>
    <dbReference type="NCBI Taxonomy" id="747525"/>
    <lineage>
        <taxon>Eukaryota</taxon>
        <taxon>Fungi</taxon>
        <taxon>Dikarya</taxon>
        <taxon>Basidiomycota</taxon>
        <taxon>Agaricomycotina</taxon>
        <taxon>Agaricomycetes</taxon>
        <taxon>Russulales</taxon>
        <taxon>Bondarzewiaceae</taxon>
        <taxon>Heterobasidion</taxon>
        <taxon>Heterobasidion annosum species complex</taxon>
    </lineage>
</organism>
<proteinExistence type="predicted"/>
<dbReference type="KEGG" id="hir:HETIRDRAFT_309190"/>
<protein>
    <submittedName>
        <fullName evidence="1">Uncharacterized protein</fullName>
    </submittedName>
</protein>
<dbReference type="EMBL" id="KI925455">
    <property type="protein sequence ID" value="ETW85587.1"/>
    <property type="molecule type" value="Genomic_DNA"/>
</dbReference>
<reference evidence="1 2" key="1">
    <citation type="journal article" date="2012" name="New Phytol.">
        <title>Insight into trade-off between wood decay and parasitism from the genome of a fungal forest pathogen.</title>
        <authorList>
            <person name="Olson A."/>
            <person name="Aerts A."/>
            <person name="Asiegbu F."/>
            <person name="Belbahri L."/>
            <person name="Bouzid O."/>
            <person name="Broberg A."/>
            <person name="Canback B."/>
            <person name="Coutinho P.M."/>
            <person name="Cullen D."/>
            <person name="Dalman K."/>
            <person name="Deflorio G."/>
            <person name="van Diepen L.T."/>
            <person name="Dunand C."/>
            <person name="Duplessis S."/>
            <person name="Durling M."/>
            <person name="Gonthier P."/>
            <person name="Grimwood J."/>
            <person name="Fossdal C.G."/>
            <person name="Hansson D."/>
            <person name="Henrissat B."/>
            <person name="Hietala A."/>
            <person name="Himmelstrand K."/>
            <person name="Hoffmeister D."/>
            <person name="Hogberg N."/>
            <person name="James T.Y."/>
            <person name="Karlsson M."/>
            <person name="Kohler A."/>
            <person name="Kues U."/>
            <person name="Lee Y.H."/>
            <person name="Lin Y.C."/>
            <person name="Lind M."/>
            <person name="Lindquist E."/>
            <person name="Lombard V."/>
            <person name="Lucas S."/>
            <person name="Lunden K."/>
            <person name="Morin E."/>
            <person name="Murat C."/>
            <person name="Park J."/>
            <person name="Raffaello T."/>
            <person name="Rouze P."/>
            <person name="Salamov A."/>
            <person name="Schmutz J."/>
            <person name="Solheim H."/>
            <person name="Stahlberg J."/>
            <person name="Velez H."/>
            <person name="de Vries R.P."/>
            <person name="Wiebenga A."/>
            <person name="Woodward S."/>
            <person name="Yakovlev I."/>
            <person name="Garbelotto M."/>
            <person name="Martin F."/>
            <person name="Grigoriev I.V."/>
            <person name="Stenlid J."/>
        </authorList>
    </citation>
    <scope>NUCLEOTIDE SEQUENCE [LARGE SCALE GENOMIC DNA]</scope>
    <source>
        <strain evidence="1 2">TC 32-1</strain>
    </source>
</reference>
<dbReference type="Proteomes" id="UP000030671">
    <property type="component" value="Unassembled WGS sequence"/>
</dbReference>
<evidence type="ECO:0000313" key="1">
    <source>
        <dbReference type="EMBL" id="ETW85587.1"/>
    </source>
</evidence>
<sequence length="86" mass="9906">LGAHSTSTLISCLIFYLGAQFTIKTYIQLWNKPAFAPHSSELIRTRLNHRNRLRRLPKTCHPRRSASFATPSISKVITYNSLCIRY</sequence>
<accession>W4KIA4</accession>
<dbReference type="HOGENOM" id="CLU_2503866_0_0_1"/>